<dbReference type="Gene3D" id="1.20.920.10">
    <property type="entry name" value="Bromodomain-like"/>
    <property type="match status" value="2"/>
</dbReference>
<feature type="domain" description="Bromo" evidence="7">
    <location>
        <begin position="35"/>
        <end position="104"/>
    </location>
</feature>
<organism evidence="8 9">
    <name type="scientific">Geotrichum candidum</name>
    <name type="common">Oospora lactis</name>
    <name type="synonym">Dipodascus geotrichum</name>
    <dbReference type="NCBI Taxonomy" id="1173061"/>
    <lineage>
        <taxon>Eukaryota</taxon>
        <taxon>Fungi</taxon>
        <taxon>Dikarya</taxon>
        <taxon>Ascomycota</taxon>
        <taxon>Saccharomycotina</taxon>
        <taxon>Dipodascomycetes</taxon>
        <taxon>Dipodascales</taxon>
        <taxon>Dipodascaceae</taxon>
        <taxon>Geotrichum</taxon>
    </lineage>
</organism>
<dbReference type="InterPro" id="IPR001487">
    <property type="entry name" value="Bromodomain"/>
</dbReference>
<keyword evidence="3" id="KW-0268">Exocytosis</keyword>
<feature type="region of interest" description="Disordered" evidence="6">
    <location>
        <begin position="282"/>
        <end position="302"/>
    </location>
</feature>
<evidence type="ECO:0000259" key="7">
    <source>
        <dbReference type="PROSITE" id="PS50014"/>
    </source>
</evidence>
<dbReference type="InterPro" id="IPR029175">
    <property type="entry name" value="EXOC2/Sec5"/>
</dbReference>
<evidence type="ECO:0000256" key="6">
    <source>
        <dbReference type="SAM" id="MobiDB-lite"/>
    </source>
</evidence>
<comment type="caution">
    <text evidence="8">The sequence shown here is derived from an EMBL/GenBank/DDBJ whole genome shotgun (WGS) entry which is preliminary data.</text>
</comment>
<sequence length="1313" mass="147511">MVKRKGSISNTSNPSKNHQSDHFSKILSRLESLPNSKVILSAFRELPSKAVVPDYYDIIKQPISIAEIEKAAVKAADELEVIYKSFKLMRENARTYNDSRSEIAINAGIILKVVGDYILEIALGKSSKSFIDAFNRRQLQILDELMRLKASRRNIAELFLEEPSKELYPDYYQLISTPTSLNTVKAKVLAGELRTVESFRQAVELIFTNAYTYNNPTSQVYVDAQTLEKHFINQVEKLKLPAEPTKYQETATKLMNGEYPLIPAEAYSEMPKIGTLKLKLKTPVSKESSKEPTKEAPKVKLNLKEPEKIKIKLSHKKEEAVQKPAKEIDVVTKPATANEETFTEDKPAKEPQETDKPSVEESKLEPPEENNAIEEPVETPSSEPKLDTPEDAPETETTEPEAIEPEDVMETPYNPEESLFQHIIINPVIPITSKYHLYKSPPPAGLLNLFQVNFLPSQKKPAQSFALTVPSFHNAITLNATLRETLHSQPYDLVVSHNYKKLEPFASSTDSKFVRSKSSLDSVFKNIQGAGFNEINHWGVAHLQSLIDDANAKGTVIMKPVLDNKSKHDRLKTALSLIERNKYLFNLPSAILHHVKINDHDSLVRDFRRGRDIRYSEENQLVDPNAKEVLDLEKVTDRIWGQVKNIVEDYKKQEWKKLANITADQNYLGVISKLLELGCEDNPIHEWISSQIGLFETEARAAFEKLKSTTDVNRINILAVPQNRSAPLISALREIEKASEQPDILLDNFSVIEMWITIKVVTEDIANLMTRFCQFWQCCQGFLEGTLQANLPKGWHNESVPHLSFSPNEVQEIQKQGRGIADLIANETNQFFSSMSMLPLTENINSTSQLLNVSAKKPSRRKSSIMSNSAPTEIEVPSFLPPNSNALSATKYLPSLIFQLASGFNDFARLRLSSKTEEHLQEVLSVIREKSINAVLYAWAQDSTYLCLAENWTLSPNNRHLTKIPSLIRTYEVQVIQGLSSIMYITYNNQTLEDGQDIIPPVTSKLLSKVLSSFSGSISSGLDGIMKLVLPAENSHHRRSVSGSSILSQSGSSITASETNNLLPDSLSPDKKTLLTISNLNEIRDVIMPYLFKFYERSFNLSSRESANALRKSIDTMDNTLFELYTRRKKTILADLLRTGILKAGIHWTADEPHPRAVSSYIYDCLLTLVVTHSNVLSIAPEQVTRVISVLYDHIVKTLLSCYREIEQFGKYGLLQAIADIGFIRITLEKFQTPDMLNTYRVVNSAAVRVAIRGFTNAQVILDGIFQFNYFLLAEGMDETKQNGKVKCRDGEVDSNPRVAIAGKHGAGAGALG</sequence>
<evidence type="ECO:0000256" key="4">
    <source>
        <dbReference type="ARBA" id="ARBA00023117"/>
    </source>
</evidence>
<dbReference type="InterPro" id="IPR039481">
    <property type="entry name" value="EXOC2/Sec5_N_dom"/>
</dbReference>
<feature type="compositionally biased region" description="Acidic residues" evidence="6">
    <location>
        <begin position="367"/>
        <end position="377"/>
    </location>
</feature>
<dbReference type="Pfam" id="PF15469">
    <property type="entry name" value="Sec5"/>
    <property type="match status" value="1"/>
</dbReference>
<keyword evidence="2" id="KW-0813">Transport</keyword>
<feature type="region of interest" description="Disordered" evidence="6">
    <location>
        <begin position="314"/>
        <end position="408"/>
    </location>
</feature>
<dbReference type="Proteomes" id="UP000750522">
    <property type="component" value="Unassembled WGS sequence"/>
</dbReference>
<reference evidence="8" key="1">
    <citation type="journal article" date="2020" name="Front. Microbiol.">
        <title>Phenotypic and Genetic Characterization of the Cheese Ripening Yeast Geotrichum candidum.</title>
        <authorList>
            <person name="Perkins V."/>
            <person name="Vignola S."/>
            <person name="Lessard M.H."/>
            <person name="Plante P.L."/>
            <person name="Corbeil J."/>
            <person name="Dugat-Bony E."/>
            <person name="Frenette M."/>
            <person name="Labrie S."/>
        </authorList>
    </citation>
    <scope>NUCLEOTIDE SEQUENCE</scope>
    <source>
        <strain evidence="8">LMA-70</strain>
    </source>
</reference>
<evidence type="ECO:0000313" key="8">
    <source>
        <dbReference type="EMBL" id="KAF5097885.1"/>
    </source>
</evidence>
<dbReference type="GO" id="GO:0006325">
    <property type="term" value="P:chromatin organization"/>
    <property type="evidence" value="ECO:0007669"/>
    <property type="project" value="UniProtKB-ARBA"/>
</dbReference>
<dbReference type="SMART" id="SM00297">
    <property type="entry name" value="BROMO"/>
    <property type="match status" value="2"/>
</dbReference>
<dbReference type="GO" id="GO:0006887">
    <property type="term" value="P:exocytosis"/>
    <property type="evidence" value="ECO:0007669"/>
    <property type="project" value="UniProtKB-KW"/>
</dbReference>
<feature type="compositionally biased region" description="Polar residues" evidence="6">
    <location>
        <begin position="7"/>
        <end position="17"/>
    </location>
</feature>
<evidence type="ECO:0000256" key="5">
    <source>
        <dbReference type="PROSITE-ProRule" id="PRU00035"/>
    </source>
</evidence>
<evidence type="ECO:0000313" key="9">
    <source>
        <dbReference type="Proteomes" id="UP000750522"/>
    </source>
</evidence>
<dbReference type="InterPro" id="IPR036427">
    <property type="entry name" value="Bromodomain-like_sf"/>
</dbReference>
<dbReference type="PANTHER" id="PTHR13043:SF1">
    <property type="entry name" value="EXOCYST COMPLEX COMPONENT 2"/>
    <property type="match status" value="1"/>
</dbReference>
<dbReference type="PROSITE" id="PS50014">
    <property type="entry name" value="BROMODOMAIN_2"/>
    <property type="match status" value="2"/>
</dbReference>
<reference evidence="8" key="2">
    <citation type="submission" date="2020-01" db="EMBL/GenBank/DDBJ databases">
        <authorList>
            <person name="Perkins V."/>
            <person name="Lessard M.-H."/>
            <person name="Dugat-Bony E."/>
            <person name="Frenette M."/>
            <person name="Labrie S."/>
        </authorList>
    </citation>
    <scope>NUCLEOTIDE SEQUENCE</scope>
    <source>
        <strain evidence="8">LMA-70</strain>
    </source>
</reference>
<gene>
    <name evidence="8" type="ORF">DV451_003626</name>
</gene>
<accession>A0A9P5KSA4</accession>
<feature type="compositionally biased region" description="Acidic residues" evidence="6">
    <location>
        <begin position="389"/>
        <end position="408"/>
    </location>
</feature>
<proteinExistence type="inferred from homology"/>
<feature type="compositionally biased region" description="Basic and acidic residues" evidence="6">
    <location>
        <begin position="343"/>
        <end position="366"/>
    </location>
</feature>
<feature type="region of interest" description="Disordered" evidence="6">
    <location>
        <begin position="1"/>
        <end position="21"/>
    </location>
</feature>
<evidence type="ECO:0000256" key="1">
    <source>
        <dbReference type="ARBA" id="ARBA00010578"/>
    </source>
</evidence>
<comment type="similarity">
    <text evidence="1">Belongs to the SEC5 family.</text>
</comment>
<dbReference type="GO" id="GO:0000145">
    <property type="term" value="C:exocyst"/>
    <property type="evidence" value="ECO:0007669"/>
    <property type="project" value="InterPro"/>
</dbReference>
<evidence type="ECO:0000256" key="3">
    <source>
        <dbReference type="ARBA" id="ARBA00022483"/>
    </source>
</evidence>
<feature type="compositionally biased region" description="Basic and acidic residues" evidence="6">
    <location>
        <begin position="314"/>
        <end position="330"/>
    </location>
</feature>
<dbReference type="SUPFAM" id="SSF47370">
    <property type="entry name" value="Bromodomain"/>
    <property type="match status" value="2"/>
</dbReference>
<dbReference type="EMBL" id="QQZK01000083">
    <property type="protein sequence ID" value="KAF5097885.1"/>
    <property type="molecule type" value="Genomic_DNA"/>
</dbReference>
<dbReference type="Pfam" id="PF00439">
    <property type="entry name" value="Bromodomain"/>
    <property type="match status" value="2"/>
</dbReference>
<protein>
    <recommendedName>
        <fullName evidence="7">Bromo domain-containing protein</fullName>
    </recommendedName>
</protein>
<dbReference type="PANTHER" id="PTHR13043">
    <property type="entry name" value="EXOCYST COMPLEX COMPONENT SEC5"/>
    <property type="match status" value="1"/>
</dbReference>
<feature type="compositionally biased region" description="Basic and acidic residues" evidence="6">
    <location>
        <begin position="287"/>
        <end position="302"/>
    </location>
</feature>
<evidence type="ECO:0000256" key="2">
    <source>
        <dbReference type="ARBA" id="ARBA00022448"/>
    </source>
</evidence>
<feature type="domain" description="Bromo" evidence="7">
    <location>
        <begin position="151"/>
        <end position="221"/>
    </location>
</feature>
<name>A0A9P5KSA4_GEOCN</name>
<dbReference type="CDD" id="cd04369">
    <property type="entry name" value="Bromodomain"/>
    <property type="match status" value="2"/>
</dbReference>
<dbReference type="PRINTS" id="PR00503">
    <property type="entry name" value="BROMODOMAIN"/>
</dbReference>
<keyword evidence="4 5" id="KW-0103">Bromodomain</keyword>
<dbReference type="GO" id="GO:0006893">
    <property type="term" value="P:Golgi to plasma membrane transport"/>
    <property type="evidence" value="ECO:0007669"/>
    <property type="project" value="InterPro"/>
</dbReference>